<evidence type="ECO:0000313" key="1">
    <source>
        <dbReference type="EMBL" id="AIE96078.1"/>
    </source>
</evidence>
<name>A0A075FXJ8_9EURY</name>
<evidence type="ECO:0008006" key="2">
    <source>
        <dbReference type="Google" id="ProtNLM"/>
    </source>
</evidence>
<proteinExistence type="predicted"/>
<organism evidence="1">
    <name type="scientific">uncultured marine group II/III euryarchaeote AD1000_72_D09</name>
    <dbReference type="NCBI Taxonomy" id="1457805"/>
    <lineage>
        <taxon>Archaea</taxon>
        <taxon>Methanobacteriati</taxon>
        <taxon>Methanobacteriota</taxon>
        <taxon>environmental samples</taxon>
    </lineage>
</organism>
<sequence length="210" mass="23597">MPRKRASKLRHTPRGLATLGGHLRRTGGAISMEREERGMSRPPAMPAGLLETIREELGSEDAPFLRHLDEHLDLEWLPAGETRLGMTRFECNHNELYRRRRLKAPPGPVTIALNPVLSDDEALFAHTLAHELLHAAGLLDHDGLHAEIVKRVSPAPSLKESPVLRRLRQEVLSGLPEGQWICGSCGYAWERRRVTRPARCPKCARPFKAE</sequence>
<dbReference type="AlphaFoldDB" id="A0A075FXJ8"/>
<accession>A0A075FXJ8</accession>
<reference evidence="1" key="1">
    <citation type="journal article" date="2014" name="Genome Biol. Evol.">
        <title>Pangenome evidence for extensive interdomain horizontal transfer affecting lineage core and shell genes in uncultured planktonic thaumarchaeota and euryarchaeota.</title>
        <authorList>
            <person name="Deschamps P."/>
            <person name="Zivanovic Y."/>
            <person name="Moreira D."/>
            <person name="Rodriguez-Valera F."/>
            <person name="Lopez-Garcia P."/>
        </authorList>
    </citation>
    <scope>NUCLEOTIDE SEQUENCE</scope>
</reference>
<protein>
    <recommendedName>
        <fullName evidence="2">SprT-like domain-containing protein</fullName>
    </recommendedName>
</protein>
<dbReference type="EMBL" id="KF900468">
    <property type="protein sequence ID" value="AIE96078.1"/>
    <property type="molecule type" value="Genomic_DNA"/>
</dbReference>